<feature type="transmembrane region" description="Helical" evidence="1">
    <location>
        <begin position="175"/>
        <end position="196"/>
    </location>
</feature>
<feature type="transmembrane region" description="Helical" evidence="1">
    <location>
        <begin position="21"/>
        <end position="41"/>
    </location>
</feature>
<accession>A0A383RK59</accession>
<dbReference type="RefSeq" id="WP_138189016.1">
    <property type="nucleotide sequence ID" value="NZ_LS992241.1"/>
</dbReference>
<evidence type="ECO:0000256" key="1">
    <source>
        <dbReference type="SAM" id="Phobius"/>
    </source>
</evidence>
<reference evidence="3" key="1">
    <citation type="submission" date="2018-08" db="EMBL/GenBank/DDBJ databases">
        <authorList>
            <person name="Chevrot R."/>
        </authorList>
    </citation>
    <scope>NUCLEOTIDE SEQUENCE [LARGE SCALE GENOMIC DNA]</scope>
</reference>
<protein>
    <recommendedName>
        <fullName evidence="4">ABC-2 family transporter protein</fullName>
    </recommendedName>
</protein>
<evidence type="ECO:0000313" key="2">
    <source>
        <dbReference type="EMBL" id="SYX87407.1"/>
    </source>
</evidence>
<name>A0A383RK59_PAEAL</name>
<feature type="transmembrane region" description="Helical" evidence="1">
    <location>
        <begin position="208"/>
        <end position="228"/>
    </location>
</feature>
<organism evidence="2 3">
    <name type="scientific">Paenibacillus alvei</name>
    <name type="common">Bacillus alvei</name>
    <dbReference type="NCBI Taxonomy" id="44250"/>
    <lineage>
        <taxon>Bacteria</taxon>
        <taxon>Bacillati</taxon>
        <taxon>Bacillota</taxon>
        <taxon>Bacilli</taxon>
        <taxon>Bacillales</taxon>
        <taxon>Paenibacillaceae</taxon>
        <taxon>Paenibacillus</taxon>
    </lineage>
</organism>
<gene>
    <name evidence="2" type="ORF">PBLR_15837</name>
</gene>
<sequence>MSRPYREAWMIVKNDLVRFKWGLLMTVMFSVYMATMSGLLLRELFRDVEPLTRTFKGVADFVFLATIPNLGFYFSRRSMRYMKDDSYTKWMRKLRIFPIDARTVVLSRTMQMCVAMLINMSIIIVGHYMLSETIRSLDWLSILSYVFMLAAYAVAVNWLYVSFELSVSGRVYMRYSLVLLGVITIVSILIAAANGSMLQTVIDVARSYPWMGIVLSIVIIVNSMVIGMNRLRKIVLKRDWM</sequence>
<keyword evidence="1" id="KW-0812">Transmembrane</keyword>
<feature type="transmembrane region" description="Helical" evidence="1">
    <location>
        <begin position="112"/>
        <end position="130"/>
    </location>
</feature>
<proteinExistence type="predicted"/>
<dbReference type="AlphaFoldDB" id="A0A383RK59"/>
<keyword evidence="1" id="KW-1133">Transmembrane helix</keyword>
<feature type="transmembrane region" description="Helical" evidence="1">
    <location>
        <begin position="142"/>
        <end position="163"/>
    </location>
</feature>
<dbReference type="Proteomes" id="UP000304148">
    <property type="component" value="Chromosome"/>
</dbReference>
<dbReference type="EMBL" id="LS992241">
    <property type="protein sequence ID" value="SYX87407.1"/>
    <property type="molecule type" value="Genomic_DNA"/>
</dbReference>
<keyword evidence="1" id="KW-0472">Membrane</keyword>
<feature type="transmembrane region" description="Helical" evidence="1">
    <location>
        <begin position="53"/>
        <end position="74"/>
    </location>
</feature>
<evidence type="ECO:0000313" key="3">
    <source>
        <dbReference type="Proteomes" id="UP000304148"/>
    </source>
</evidence>
<evidence type="ECO:0008006" key="4">
    <source>
        <dbReference type="Google" id="ProtNLM"/>
    </source>
</evidence>